<dbReference type="EMBL" id="BMJT01000005">
    <property type="protein sequence ID" value="GGG23596.1"/>
    <property type="molecule type" value="Genomic_DNA"/>
</dbReference>
<dbReference type="AlphaFoldDB" id="A0A917LHF5"/>
<evidence type="ECO:0000313" key="3">
    <source>
        <dbReference type="EMBL" id="GGG23596.1"/>
    </source>
</evidence>
<dbReference type="PANTHER" id="PTHR45586">
    <property type="entry name" value="TPR REPEAT-CONTAINING PROTEIN PA4667"/>
    <property type="match status" value="1"/>
</dbReference>
<keyword evidence="2" id="KW-0802">TPR repeat</keyword>
<sequence length="497" mass="56900">MENKKPTIKNNVISFLPSSDLYYTKAMDALLFGQNEKAHTYLLRAHHLAPDDAQILLQLSILCLGSQQFKEAYDYISQAYTLDSAHADIVFFKAESAGCLGLMQEAKQYAELYLDMSPDGIYAEDALDILAFFDFEAEQEEQSTEELRAQEKARVLMEQGDFEQAINVLEDIIAAFPTFWSAYNNLALAYFYVGATEDAKEALQTVLRNDAGNIHAICNQTVIAYYDKDMEQLRHHIALLKKIQPYAFENRYKLGATLALIGEYDEAYHWLYSMQKHHFEGDTGYYFWLAYAAYHTGHERQAKKAWEMLVELDPTKEALAPWEVAEDKEQLTTEHLTFIEEKLSSQFSSDRLLGLFLASKSPFKIELLGDPSNVNIEQYDELEKMYLAHLLGHTFDQSPLEKAFLRATEVAEILYEHQDTMNFSVLPMFQLWFAVYEHALHQGYAFKNATAIAAANEYLFLLAHDEAVTKKAIALKYGISPATLNKYIDELLSYLPH</sequence>
<dbReference type="SUPFAM" id="SSF48452">
    <property type="entry name" value="TPR-like"/>
    <property type="match status" value="2"/>
</dbReference>
<reference evidence="3" key="1">
    <citation type="journal article" date="2014" name="Int. J. Syst. Evol. Microbiol.">
        <title>Complete genome sequence of Corynebacterium casei LMG S-19264T (=DSM 44701T), isolated from a smear-ripened cheese.</title>
        <authorList>
            <consortium name="US DOE Joint Genome Institute (JGI-PGF)"/>
            <person name="Walter F."/>
            <person name="Albersmeier A."/>
            <person name="Kalinowski J."/>
            <person name="Ruckert C."/>
        </authorList>
    </citation>
    <scope>NUCLEOTIDE SEQUENCE</scope>
    <source>
        <strain evidence="3">CGMCC 1.15760</strain>
    </source>
</reference>
<name>A0A917LHF5_9BACI</name>
<dbReference type="InterPro" id="IPR051012">
    <property type="entry name" value="CellSynth/LPSAsmb/PSIAsmb"/>
</dbReference>
<dbReference type="InterPro" id="IPR011990">
    <property type="entry name" value="TPR-like_helical_dom_sf"/>
</dbReference>
<protein>
    <submittedName>
        <fullName evidence="3">TPR repeat-containing protein YvcD</fullName>
    </submittedName>
</protein>
<dbReference type="SMART" id="SM00028">
    <property type="entry name" value="TPR"/>
    <property type="match status" value="5"/>
</dbReference>
<comment type="caution">
    <text evidence="3">The sequence shown here is derived from an EMBL/GenBank/DDBJ whole genome shotgun (WGS) entry which is preliminary data.</text>
</comment>
<proteinExistence type="predicted"/>
<reference evidence="3" key="2">
    <citation type="submission" date="2020-09" db="EMBL/GenBank/DDBJ databases">
        <authorList>
            <person name="Sun Q."/>
            <person name="Zhou Y."/>
        </authorList>
    </citation>
    <scope>NUCLEOTIDE SEQUENCE</scope>
    <source>
        <strain evidence="3">CGMCC 1.15760</strain>
    </source>
</reference>
<dbReference type="RefSeq" id="WP_229704201.1">
    <property type="nucleotide sequence ID" value="NZ_BMJT01000005.1"/>
</dbReference>
<dbReference type="Pfam" id="PF13174">
    <property type="entry name" value="TPR_6"/>
    <property type="match status" value="1"/>
</dbReference>
<dbReference type="InterPro" id="IPR019734">
    <property type="entry name" value="TPR_rpt"/>
</dbReference>
<dbReference type="Pfam" id="PF14559">
    <property type="entry name" value="TPR_19"/>
    <property type="match status" value="1"/>
</dbReference>
<accession>A0A917LHF5</accession>
<dbReference type="PANTHER" id="PTHR45586:SF1">
    <property type="entry name" value="LIPOPOLYSACCHARIDE ASSEMBLY PROTEIN B"/>
    <property type="match status" value="1"/>
</dbReference>
<dbReference type="Gene3D" id="1.25.40.10">
    <property type="entry name" value="Tetratricopeptide repeat domain"/>
    <property type="match status" value="3"/>
</dbReference>
<dbReference type="Proteomes" id="UP000616608">
    <property type="component" value="Unassembled WGS sequence"/>
</dbReference>
<keyword evidence="1" id="KW-0677">Repeat</keyword>
<organism evidence="3 4">
    <name type="scientific">Lysinibacillus alkalisoli</name>
    <dbReference type="NCBI Taxonomy" id="1911548"/>
    <lineage>
        <taxon>Bacteria</taxon>
        <taxon>Bacillati</taxon>
        <taxon>Bacillota</taxon>
        <taxon>Bacilli</taxon>
        <taxon>Bacillales</taxon>
        <taxon>Bacillaceae</taxon>
        <taxon>Lysinibacillus</taxon>
    </lineage>
</organism>
<keyword evidence="4" id="KW-1185">Reference proteome</keyword>
<gene>
    <name evidence="3" type="primary">yvcD</name>
    <name evidence="3" type="ORF">GCM10007425_17570</name>
</gene>
<evidence type="ECO:0000313" key="4">
    <source>
        <dbReference type="Proteomes" id="UP000616608"/>
    </source>
</evidence>
<evidence type="ECO:0000256" key="2">
    <source>
        <dbReference type="ARBA" id="ARBA00022803"/>
    </source>
</evidence>
<evidence type="ECO:0000256" key="1">
    <source>
        <dbReference type="ARBA" id="ARBA00022737"/>
    </source>
</evidence>